<name>A0A6M4GVN7_9PROT</name>
<dbReference type="InterPro" id="IPR011762">
    <property type="entry name" value="COA_CT_N"/>
</dbReference>
<dbReference type="InterPro" id="IPR029045">
    <property type="entry name" value="ClpP/crotonase-like_dom_sf"/>
</dbReference>
<accession>A0A6M4GVN7</accession>
<dbReference type="InterPro" id="IPR034733">
    <property type="entry name" value="AcCoA_carboxyl_beta"/>
</dbReference>
<reference evidence="2 3" key="1">
    <citation type="submission" date="2020-04" db="EMBL/GenBank/DDBJ databases">
        <title>Usitatibacter rugosus gen. nov., sp. nov. and Usitatibacter palustris sp. nov., novel members of Usitatibacteraceae fam. nov. within the order Nitrosomonadales isolated from soil.</title>
        <authorList>
            <person name="Huber K.J."/>
            <person name="Neumann-Schaal M."/>
            <person name="Geppert A."/>
            <person name="Luckner M."/>
            <person name="Wanner G."/>
            <person name="Overmann J."/>
        </authorList>
    </citation>
    <scope>NUCLEOTIDE SEQUENCE [LARGE SCALE GENOMIC DNA]</scope>
    <source>
        <strain evidence="2 3">0125_3</strain>
    </source>
</reference>
<dbReference type="AlphaFoldDB" id="A0A6M4GVN7"/>
<dbReference type="PANTHER" id="PTHR43842:SF2">
    <property type="entry name" value="PROPIONYL-COA CARBOXYLASE BETA CHAIN, MITOCHONDRIAL"/>
    <property type="match status" value="1"/>
</dbReference>
<dbReference type="Proteomes" id="UP000501534">
    <property type="component" value="Chromosome"/>
</dbReference>
<evidence type="ECO:0000259" key="1">
    <source>
        <dbReference type="PROSITE" id="PS50980"/>
    </source>
</evidence>
<protein>
    <recommendedName>
        <fullName evidence="1">CoA carboxyltransferase N-terminal domain-containing protein</fullName>
    </recommendedName>
</protein>
<evidence type="ECO:0000313" key="2">
    <source>
        <dbReference type="EMBL" id="QJR11085.1"/>
    </source>
</evidence>
<keyword evidence="3" id="KW-1185">Reference proteome</keyword>
<feature type="domain" description="CoA carboxyltransferase N-terminal" evidence="1">
    <location>
        <begin position="1"/>
        <end position="125"/>
    </location>
</feature>
<dbReference type="GO" id="GO:0009317">
    <property type="term" value="C:acetyl-CoA carboxylase complex"/>
    <property type="evidence" value="ECO:0007669"/>
    <property type="project" value="TreeGrafter"/>
</dbReference>
<evidence type="ECO:0000313" key="3">
    <source>
        <dbReference type="Proteomes" id="UP000501534"/>
    </source>
</evidence>
<dbReference type="Gene3D" id="3.90.226.10">
    <property type="entry name" value="2-enoyl-CoA Hydratase, Chain A, domain 1"/>
    <property type="match status" value="2"/>
</dbReference>
<dbReference type="GO" id="GO:0004658">
    <property type="term" value="F:propionyl-CoA carboxylase activity"/>
    <property type="evidence" value="ECO:0007669"/>
    <property type="project" value="TreeGrafter"/>
</dbReference>
<dbReference type="EMBL" id="CP053069">
    <property type="protein sequence ID" value="QJR11085.1"/>
    <property type="molecule type" value="Genomic_DNA"/>
</dbReference>
<sequence length="416" mass="43404">MTTATLSALQSALGFEAVGNRAGNVTIGRGTLDGRTVHVALVDNHLASGSIGTVEAKRLEAVLRIAVVEKSPVVIYLDSAGAKVSEGLAALGAFRRLFRAALDAAVAGVPMAAVLGNNCYGGASMVAHLARQRLFAHATRLSMSGASVIAAAAGTSALDETFKAMADASLSAAGRAKASAANRVLEAGEDITPWLREALAPAGKTLESFHMRHEALAARVPKITEPQGEGVQRKELERMFPQGYEAQESEGLVTGIGRREGRTEALLGLMSRRPVGAERAWRFAQHAWKLAEKRVPYVHVLLDCESHAARLDDERLVLSEFIVGMSLALTALRLSGAHIEMTIVDRAGGGVYVALAAPATHVGVVYGAHVQVLPGAAIAAILGDATQEPDNLALAAEAVQTGVADAQVKLGIIETL</sequence>
<dbReference type="RefSeq" id="WP_171092121.1">
    <property type="nucleotide sequence ID" value="NZ_CP053069.1"/>
</dbReference>
<gene>
    <name evidence="2" type="ORF">DSM104443_02156</name>
</gene>
<dbReference type="KEGG" id="uru:DSM104443_02156"/>
<organism evidence="2 3">
    <name type="scientific">Usitatibacter rugosus</name>
    <dbReference type="NCBI Taxonomy" id="2732067"/>
    <lineage>
        <taxon>Bacteria</taxon>
        <taxon>Pseudomonadati</taxon>
        <taxon>Pseudomonadota</taxon>
        <taxon>Betaproteobacteria</taxon>
        <taxon>Nitrosomonadales</taxon>
        <taxon>Usitatibacteraceae</taxon>
        <taxon>Usitatibacter</taxon>
    </lineage>
</organism>
<proteinExistence type="predicted"/>
<dbReference type="SUPFAM" id="SSF52096">
    <property type="entry name" value="ClpP/crotonase"/>
    <property type="match status" value="2"/>
</dbReference>
<dbReference type="InterPro" id="IPR051047">
    <property type="entry name" value="AccD/PCCB"/>
</dbReference>
<dbReference type="PROSITE" id="PS50980">
    <property type="entry name" value="COA_CT_NTER"/>
    <property type="match status" value="1"/>
</dbReference>
<dbReference type="Pfam" id="PF01039">
    <property type="entry name" value="Carboxyl_trans"/>
    <property type="match status" value="1"/>
</dbReference>
<dbReference type="PANTHER" id="PTHR43842">
    <property type="entry name" value="PROPIONYL-COA CARBOXYLASE BETA CHAIN"/>
    <property type="match status" value="1"/>
</dbReference>